<evidence type="ECO:0000313" key="6">
    <source>
        <dbReference type="Proteomes" id="UP000184120"/>
    </source>
</evidence>
<dbReference type="AlphaFoldDB" id="A0A1M6SLM6"/>
<sequence length="331" mass="35074">MKKSTIRLFILSNVLLSSVAFSQVGINTETPQATLDINSPGNTAATKSMRINNSSATETVTVTDQGRVGIGSTVPAGQLHVVTTAANGIISERANTGATAPSYISLRKNRSVDPAINGAVAANDILGVISFAGNTGSGYVGDALGSNSSIQVVAAQDFTAATQGSSMLFYTVANGSALSAVRMTISSEGLVGIGRTPTTNRLEVNGEASKTTAGAFIANSDARLKKDIQPISGEEALNKLTKLKGVTYYWNDDKTGIDRPKEKQIGFIAQNIQEVFPDKVTTDKQGYLQTAYGDYDAIFVESIKELNNKVIKLTGRLENLEKENKKLKKNE</sequence>
<keyword evidence="1" id="KW-0175">Coiled coil</keyword>
<evidence type="ECO:0000313" key="5">
    <source>
        <dbReference type="EMBL" id="SHK45519.1"/>
    </source>
</evidence>
<evidence type="ECO:0000313" key="7">
    <source>
        <dbReference type="Proteomes" id="UP000650994"/>
    </source>
</evidence>
<dbReference type="GO" id="GO:0003700">
    <property type="term" value="F:DNA-binding transcription factor activity"/>
    <property type="evidence" value="ECO:0007669"/>
    <property type="project" value="TreeGrafter"/>
</dbReference>
<dbReference type="OrthoDB" id="1405942at2"/>
<dbReference type="PANTHER" id="PTHR13029:SF18">
    <property type="entry name" value="MYELIN REGULATORY FACTOR HOMOLOG 1"/>
    <property type="match status" value="1"/>
</dbReference>
<keyword evidence="7" id="KW-1185">Reference proteome</keyword>
<name>A0A1M6SLM6_9FLAO</name>
<dbReference type="RefSeq" id="WP_072928722.1">
    <property type="nucleotide sequence ID" value="NZ_BMFL01000018.1"/>
</dbReference>
<dbReference type="PANTHER" id="PTHR13029">
    <property type="match status" value="1"/>
</dbReference>
<dbReference type="InterPro" id="IPR030392">
    <property type="entry name" value="S74_ICA"/>
</dbReference>
<reference evidence="5" key="2">
    <citation type="submission" date="2016-11" db="EMBL/GenBank/DDBJ databases">
        <authorList>
            <person name="Jaros S."/>
            <person name="Januszkiewicz K."/>
            <person name="Wedrychowicz H."/>
        </authorList>
    </citation>
    <scope>NUCLEOTIDE SEQUENCE [LARGE SCALE GENOMIC DNA]</scope>
    <source>
        <strain evidence="5">DSM 27989</strain>
    </source>
</reference>
<dbReference type="Gene3D" id="1.10.10.10">
    <property type="entry name" value="Winged helix-like DNA-binding domain superfamily/Winged helix DNA-binding domain"/>
    <property type="match status" value="1"/>
</dbReference>
<protein>
    <submittedName>
        <fullName evidence="5">Chaperone of endosialidase</fullName>
    </submittedName>
</protein>
<dbReference type="EMBL" id="FRBH01000001">
    <property type="protein sequence ID" value="SHK45519.1"/>
    <property type="molecule type" value="Genomic_DNA"/>
</dbReference>
<feature type="domain" description="Peptidase S74" evidence="3">
    <location>
        <begin position="220"/>
        <end position="317"/>
    </location>
</feature>
<reference evidence="4" key="5">
    <citation type="submission" date="2024-05" db="EMBL/GenBank/DDBJ databases">
        <authorList>
            <person name="Sun Q."/>
            <person name="Zhou Y."/>
        </authorList>
    </citation>
    <scope>NUCLEOTIDE SEQUENCE</scope>
    <source>
        <strain evidence="4">CGMCC 1.12707</strain>
    </source>
</reference>
<dbReference type="Pfam" id="PF13884">
    <property type="entry name" value="Peptidase_S74"/>
    <property type="match status" value="1"/>
</dbReference>
<reference evidence="7" key="4">
    <citation type="journal article" date="2019" name="Int. J. Syst. Evol. Microbiol.">
        <title>The Global Catalogue of Microorganisms (GCM) 10K type strain sequencing project: providing services to taxonomists for standard genome sequencing and annotation.</title>
        <authorList>
            <consortium name="The Broad Institute Genomics Platform"/>
            <consortium name="The Broad Institute Genome Sequencing Center for Infectious Disease"/>
            <person name="Wu L."/>
            <person name="Ma J."/>
        </authorList>
    </citation>
    <scope>NUCLEOTIDE SEQUENCE [LARGE SCALE GENOMIC DNA]</scope>
    <source>
        <strain evidence="7">CGMCC 1.12707</strain>
    </source>
</reference>
<dbReference type="GO" id="GO:0045893">
    <property type="term" value="P:positive regulation of DNA-templated transcription"/>
    <property type="evidence" value="ECO:0007669"/>
    <property type="project" value="TreeGrafter"/>
</dbReference>
<evidence type="ECO:0000259" key="3">
    <source>
        <dbReference type="PROSITE" id="PS51688"/>
    </source>
</evidence>
<proteinExistence type="predicted"/>
<evidence type="ECO:0000256" key="2">
    <source>
        <dbReference type="SAM" id="SignalP"/>
    </source>
</evidence>
<dbReference type="InterPro" id="IPR036388">
    <property type="entry name" value="WH-like_DNA-bd_sf"/>
</dbReference>
<keyword evidence="2" id="KW-0732">Signal</keyword>
<gene>
    <name evidence="4" type="ORF">GCM10010984_25290</name>
    <name evidence="5" type="ORF">SAMN05443634_10130</name>
</gene>
<dbReference type="Proteomes" id="UP000184120">
    <property type="component" value="Unassembled WGS sequence"/>
</dbReference>
<dbReference type="STRING" id="1434701.SAMN05443634_10130"/>
<evidence type="ECO:0000256" key="1">
    <source>
        <dbReference type="SAM" id="Coils"/>
    </source>
</evidence>
<evidence type="ECO:0000313" key="4">
    <source>
        <dbReference type="EMBL" id="GGF06954.1"/>
    </source>
</evidence>
<feature type="coiled-coil region" evidence="1">
    <location>
        <begin position="303"/>
        <end position="330"/>
    </location>
</feature>
<dbReference type="Proteomes" id="UP000650994">
    <property type="component" value="Unassembled WGS sequence"/>
</dbReference>
<dbReference type="EMBL" id="BMFL01000018">
    <property type="protein sequence ID" value="GGF06954.1"/>
    <property type="molecule type" value="Genomic_DNA"/>
</dbReference>
<organism evidence="5 6">
    <name type="scientific">Chishuiella changwenlii</name>
    <dbReference type="NCBI Taxonomy" id="1434701"/>
    <lineage>
        <taxon>Bacteria</taxon>
        <taxon>Pseudomonadati</taxon>
        <taxon>Bacteroidota</taxon>
        <taxon>Flavobacteriia</taxon>
        <taxon>Flavobacteriales</taxon>
        <taxon>Weeksellaceae</taxon>
        <taxon>Chishuiella</taxon>
    </lineage>
</organism>
<dbReference type="GO" id="GO:0016540">
    <property type="term" value="P:protein autoprocessing"/>
    <property type="evidence" value="ECO:0007669"/>
    <property type="project" value="TreeGrafter"/>
</dbReference>
<dbReference type="InterPro" id="IPR051577">
    <property type="entry name" value="MRF-like"/>
</dbReference>
<feature type="chain" id="PRO_5012612956" evidence="2">
    <location>
        <begin position="23"/>
        <end position="331"/>
    </location>
</feature>
<dbReference type="PROSITE" id="PS51688">
    <property type="entry name" value="ICA"/>
    <property type="match status" value="1"/>
</dbReference>
<dbReference type="GO" id="GO:0043565">
    <property type="term" value="F:sequence-specific DNA binding"/>
    <property type="evidence" value="ECO:0007669"/>
    <property type="project" value="TreeGrafter"/>
</dbReference>
<feature type="signal peptide" evidence="2">
    <location>
        <begin position="1"/>
        <end position="22"/>
    </location>
</feature>
<accession>A0A1M6SLM6</accession>
<reference evidence="4" key="1">
    <citation type="journal article" date="2014" name="Int. J. Syst. Evol. Microbiol.">
        <title>Complete genome of a new Firmicutes species belonging to the dominant human colonic microbiota ('Ruminococcus bicirculans') reveals two chromosomes and a selective capacity to utilize plant glucans.</title>
        <authorList>
            <consortium name="NISC Comparative Sequencing Program"/>
            <person name="Wegmann U."/>
            <person name="Louis P."/>
            <person name="Goesmann A."/>
            <person name="Henrissat B."/>
            <person name="Duncan S.H."/>
            <person name="Flint H.J."/>
        </authorList>
    </citation>
    <scope>NUCLEOTIDE SEQUENCE</scope>
    <source>
        <strain evidence="4">CGMCC 1.12707</strain>
    </source>
</reference>
<reference evidence="6" key="3">
    <citation type="submission" date="2016-11" db="EMBL/GenBank/DDBJ databases">
        <authorList>
            <person name="Varghese N."/>
            <person name="Submissions S."/>
        </authorList>
    </citation>
    <scope>NUCLEOTIDE SEQUENCE [LARGE SCALE GENOMIC DNA]</scope>
    <source>
        <strain evidence="6">DSM 27989</strain>
    </source>
</reference>